<name>A0A938AZS6_UNCTE</name>
<protein>
    <submittedName>
        <fullName evidence="5">Dihydrodipicolinate synthase family protein</fullName>
    </submittedName>
</protein>
<evidence type="ECO:0000313" key="6">
    <source>
        <dbReference type="Proteomes" id="UP000712673"/>
    </source>
</evidence>
<reference evidence="5" key="1">
    <citation type="submission" date="2019-03" db="EMBL/GenBank/DDBJ databases">
        <title>Lake Tanganyika Metagenome-Assembled Genomes (MAGs).</title>
        <authorList>
            <person name="Tran P."/>
        </authorList>
    </citation>
    <scope>NUCLEOTIDE SEQUENCE</scope>
    <source>
        <strain evidence="5">K_DeepCast_65m_m2_066</strain>
    </source>
</reference>
<evidence type="ECO:0000256" key="2">
    <source>
        <dbReference type="PIRNR" id="PIRNR001365"/>
    </source>
</evidence>
<dbReference type="Proteomes" id="UP000712673">
    <property type="component" value="Unassembled WGS sequence"/>
</dbReference>
<dbReference type="GO" id="GO:0008840">
    <property type="term" value="F:4-hydroxy-tetrahydrodipicolinate synthase activity"/>
    <property type="evidence" value="ECO:0007669"/>
    <property type="project" value="TreeGrafter"/>
</dbReference>
<dbReference type="InterPro" id="IPR002220">
    <property type="entry name" value="DapA-like"/>
</dbReference>
<dbReference type="EMBL" id="VGLS01000072">
    <property type="protein sequence ID" value="MBM3222927.1"/>
    <property type="molecule type" value="Genomic_DNA"/>
</dbReference>
<organism evidence="5 6">
    <name type="scientific">Tectimicrobiota bacterium</name>
    <dbReference type="NCBI Taxonomy" id="2528274"/>
    <lineage>
        <taxon>Bacteria</taxon>
        <taxon>Pseudomonadati</taxon>
        <taxon>Nitrospinota/Tectimicrobiota group</taxon>
        <taxon>Candidatus Tectimicrobiota</taxon>
    </lineage>
</organism>
<dbReference type="CDD" id="cd00408">
    <property type="entry name" value="DHDPS-like"/>
    <property type="match status" value="1"/>
</dbReference>
<sequence length="315" mass="33898">MNETPRLQGVLAPVVTPFREDYSPDPARFIAHCRWLLSQHTGLAVFGTNSEANSQSAPERMELLEALVAAGVDPARMMPGTGCCALTDTIRLTTHAVNLGCAGVLMLPPFYYKDVTEDGLYRTFSDIIQRVGDARLRIYLYHIPPVAVVGISLSLIERLLKNYPGTIAGVKDSSGNWQNTQAMLDAFAASGFDVFVGSETFLLANMRHGGTGCISATANVNPAAIHALYASWQDSAADVQQEKLNIVRDAFGKKYTMIAALKQAIAHFADDPVWATVRPPLMPLTAAQTAAFLPELDQLGFTMPGLKLACAAAVA</sequence>
<dbReference type="AlphaFoldDB" id="A0A938AZS6"/>
<feature type="active site" description="Schiff-base intermediate with substrate" evidence="3">
    <location>
        <position position="171"/>
    </location>
</feature>
<gene>
    <name evidence="5" type="ORF">FJZ47_03865</name>
</gene>
<dbReference type="SMART" id="SM01130">
    <property type="entry name" value="DHDPS"/>
    <property type="match status" value="1"/>
</dbReference>
<evidence type="ECO:0000256" key="3">
    <source>
        <dbReference type="PIRSR" id="PIRSR001365-1"/>
    </source>
</evidence>
<accession>A0A938AZS6</accession>
<proteinExistence type="inferred from homology"/>
<dbReference type="PANTHER" id="PTHR12128:SF67">
    <property type="entry name" value="BLR3884 PROTEIN"/>
    <property type="match status" value="1"/>
</dbReference>
<evidence type="ECO:0000256" key="1">
    <source>
        <dbReference type="ARBA" id="ARBA00023239"/>
    </source>
</evidence>
<feature type="binding site" evidence="4">
    <location>
        <position position="214"/>
    </location>
    <ligand>
        <name>pyruvate</name>
        <dbReference type="ChEBI" id="CHEBI:15361"/>
    </ligand>
</feature>
<feature type="active site" description="Proton donor/acceptor" evidence="3">
    <location>
        <position position="141"/>
    </location>
</feature>
<dbReference type="PIRSF" id="PIRSF001365">
    <property type="entry name" value="DHDPS"/>
    <property type="match status" value="1"/>
</dbReference>
<dbReference type="InterPro" id="IPR013785">
    <property type="entry name" value="Aldolase_TIM"/>
</dbReference>
<evidence type="ECO:0000256" key="4">
    <source>
        <dbReference type="PIRSR" id="PIRSR001365-2"/>
    </source>
</evidence>
<dbReference type="SUPFAM" id="SSF51569">
    <property type="entry name" value="Aldolase"/>
    <property type="match status" value="1"/>
</dbReference>
<evidence type="ECO:0000313" key="5">
    <source>
        <dbReference type="EMBL" id="MBM3222927.1"/>
    </source>
</evidence>
<keyword evidence="1 2" id="KW-0456">Lyase</keyword>
<comment type="similarity">
    <text evidence="2">Belongs to the DapA family.</text>
</comment>
<comment type="caution">
    <text evidence="5">The sequence shown here is derived from an EMBL/GenBank/DDBJ whole genome shotgun (WGS) entry which is preliminary data.</text>
</comment>
<dbReference type="Pfam" id="PF00701">
    <property type="entry name" value="DHDPS"/>
    <property type="match status" value="1"/>
</dbReference>
<dbReference type="Gene3D" id="3.20.20.70">
    <property type="entry name" value="Aldolase class I"/>
    <property type="match status" value="1"/>
</dbReference>
<dbReference type="PANTHER" id="PTHR12128">
    <property type="entry name" value="DIHYDRODIPICOLINATE SYNTHASE"/>
    <property type="match status" value="1"/>
</dbReference>